<sequence length="96" mass="10662">MILFSVMIGFSSVAKLCRMLHSIFLRGSSIPDNSHLLVHLILPKIFHLHPWISICHCQVSVTLSTLPMFLDVVVPAMSPLLAAVHLHPAVSHLLYT</sequence>
<evidence type="ECO:0000313" key="1">
    <source>
        <dbReference type="EMBL" id="KAF7354473.1"/>
    </source>
</evidence>
<keyword evidence="2" id="KW-1185">Reference proteome</keyword>
<accession>A0A8H6Y751</accession>
<dbReference type="AlphaFoldDB" id="A0A8H6Y751"/>
<organism evidence="1 2">
    <name type="scientific">Mycena venus</name>
    <dbReference type="NCBI Taxonomy" id="2733690"/>
    <lineage>
        <taxon>Eukaryota</taxon>
        <taxon>Fungi</taxon>
        <taxon>Dikarya</taxon>
        <taxon>Basidiomycota</taxon>
        <taxon>Agaricomycotina</taxon>
        <taxon>Agaricomycetes</taxon>
        <taxon>Agaricomycetidae</taxon>
        <taxon>Agaricales</taxon>
        <taxon>Marasmiineae</taxon>
        <taxon>Mycenaceae</taxon>
        <taxon>Mycena</taxon>
    </lineage>
</organism>
<name>A0A8H6Y751_9AGAR</name>
<evidence type="ECO:0000313" key="2">
    <source>
        <dbReference type="Proteomes" id="UP000620124"/>
    </source>
</evidence>
<dbReference type="EMBL" id="JACAZI010000008">
    <property type="protein sequence ID" value="KAF7354473.1"/>
    <property type="molecule type" value="Genomic_DNA"/>
</dbReference>
<protein>
    <submittedName>
        <fullName evidence="1">Uncharacterized protein</fullName>
    </submittedName>
</protein>
<dbReference type="OrthoDB" id="10422394at2759"/>
<proteinExistence type="predicted"/>
<dbReference type="Proteomes" id="UP000620124">
    <property type="component" value="Unassembled WGS sequence"/>
</dbReference>
<comment type="caution">
    <text evidence="1">The sequence shown here is derived from an EMBL/GenBank/DDBJ whole genome shotgun (WGS) entry which is preliminary data.</text>
</comment>
<reference evidence="1" key="1">
    <citation type="submission" date="2020-05" db="EMBL/GenBank/DDBJ databases">
        <title>Mycena genomes resolve the evolution of fungal bioluminescence.</title>
        <authorList>
            <person name="Tsai I.J."/>
        </authorList>
    </citation>
    <scope>NUCLEOTIDE SEQUENCE</scope>
    <source>
        <strain evidence="1">CCC161011</strain>
    </source>
</reference>
<gene>
    <name evidence="1" type="ORF">MVEN_01136500</name>
</gene>